<dbReference type="RefSeq" id="WP_151565342.1">
    <property type="nucleotide sequence ID" value="NZ_WBMT01000016.1"/>
</dbReference>
<reference evidence="2 3" key="1">
    <citation type="submission" date="2019-09" db="EMBL/GenBank/DDBJ databases">
        <title>Actinomadura physcomitrii sp. nov., a novel actinomycete isolated from moss [Physcomitrium sphaericum (Ludw) Fuernr].</title>
        <authorList>
            <person name="Zhuang X."/>
            <person name="Liu C."/>
        </authorList>
    </citation>
    <scope>NUCLEOTIDE SEQUENCE [LARGE SCALE GENOMIC DNA]</scope>
    <source>
        <strain evidence="2 3">HMC1</strain>
    </source>
</reference>
<protein>
    <submittedName>
        <fullName evidence="2">DUF4132 domain-containing protein</fullName>
    </submittedName>
</protein>
<dbReference type="InterPro" id="IPR025406">
    <property type="entry name" value="DUF4132"/>
</dbReference>
<dbReference type="EMBL" id="WBMT01000016">
    <property type="protein sequence ID" value="KAB2344315.1"/>
    <property type="molecule type" value="Genomic_DNA"/>
</dbReference>
<dbReference type="OrthoDB" id="4554725at2"/>
<dbReference type="AlphaFoldDB" id="A0A6H9YNU9"/>
<comment type="caution">
    <text evidence="2">The sequence shown here is derived from an EMBL/GenBank/DDBJ whole genome shotgun (WGS) entry which is preliminary data.</text>
</comment>
<dbReference type="Pfam" id="PF13569">
    <property type="entry name" value="DUF4132"/>
    <property type="match status" value="1"/>
</dbReference>
<proteinExistence type="predicted"/>
<feature type="domain" description="DUF4132" evidence="1">
    <location>
        <begin position="869"/>
        <end position="1050"/>
    </location>
</feature>
<keyword evidence="3" id="KW-1185">Reference proteome</keyword>
<organism evidence="2 3">
    <name type="scientific">Actinomadura rudentiformis</name>
    <dbReference type="NCBI Taxonomy" id="359158"/>
    <lineage>
        <taxon>Bacteria</taxon>
        <taxon>Bacillati</taxon>
        <taxon>Actinomycetota</taxon>
        <taxon>Actinomycetes</taxon>
        <taxon>Streptosporangiales</taxon>
        <taxon>Thermomonosporaceae</taxon>
        <taxon>Actinomadura</taxon>
    </lineage>
</organism>
<accession>A0A6H9YNU9</accession>
<gene>
    <name evidence="2" type="ORF">F8566_30675</name>
</gene>
<dbReference type="Proteomes" id="UP000468735">
    <property type="component" value="Unassembled WGS sequence"/>
</dbReference>
<evidence type="ECO:0000259" key="1">
    <source>
        <dbReference type="Pfam" id="PF13569"/>
    </source>
</evidence>
<name>A0A6H9YNU9_9ACTN</name>
<evidence type="ECO:0000313" key="3">
    <source>
        <dbReference type="Proteomes" id="UP000468735"/>
    </source>
</evidence>
<sequence length="1121" mass="123365">MVDQHLPVRDEDVLVLPAELRRQLHPRRGGHRGPAIKVDKGAAARLRKRWRAEWRDPESLIALVVPDGQWADAARRCLAGEADPAGAAAVALIPWKVERTVPGSCGKPDHWIWKGGAWVNKRGISDKQLDGREDDWVRSGYNGWSKGGMPEDLLELQSSLVDAWSSEHGLAFAACALVELSTVGATWAAGSKVAFRTGKKLWLGEEGARRMRTLLAAADDRDYEEAVGRLAEHRRTLYQKVVTSYLLPTRQNWLNDCQEWLDDSPDWQLEWLHIAISTPKRLAMNNALAHEGHPVGLLVTLADAAGADALPLFARGLDGHADDVERKRLLKVIGLMPFDEAFQVLLDRVDGRHVESALTTAMTRFPARALRMLAAAGATDLLAGHVQAHPDLAAAMLADLPGESRALVEKVTAADMRIPEAEPDDLPGLLVQPPWTRERAKPVVIPGLEPPGEVTMSWAPGEREAWNTPFQPKLDPAAMDWEKAARRFRSGGCDWQEEAEVLLLGPEEVVRPLLAGWGSGWWPISWKKRVASRFAEDAVGVALAAAKELPEECGELLLPYLNADVAALAADWLATRKLTRRTAIDWFDRHGAGAVRMLIPSALGKPGKKRRQAERALRLLARRTGAEKIVAAAHDLGAEAANAIEALVADPLDHLPDPVPSVEGWAVPGALPQILLRGRERALPVAAAGHVITMLAMSKPDEVYAGVDVIRGLCDSRSLAEFSWALFERWEQHGAPAKDGWAMDQLAWLGDDETVRRLAAAVQVWPGEGGHQKAVRGLDVLAALGTDLALMHLHGISQRVKFTGLKSRAQDKIAEIAGSLGLTTEQLADRTVPDFGLDDDGSMTLDYGPRRFTVGFDEALVPYVLDEDGHRRKTLPRPSANDDTDLAPAAYQRFSSMKKVARTAGAEQVRRLERAMVTRRRWTAAEFRDLFVKHPLVWHIARRLVWLAEEDGTTTAFRVAEDRTFADVHDDAFTLPETATVGIAHPLCLGDDLAAWREALEDYEILQPFPQVERGTYALTEAERHSDRLTRFENLTVRTVRVLALRHRGWERSGFGLFRVLPAGRSVFLEVDPGLPFGSPDEEPEQRIDTVQLTDGALFGDLDPVTASEIIADLTSLAGTP</sequence>
<evidence type="ECO:0000313" key="2">
    <source>
        <dbReference type="EMBL" id="KAB2344315.1"/>
    </source>
</evidence>